<dbReference type="InterPro" id="IPR001173">
    <property type="entry name" value="Glyco_trans_2-like"/>
</dbReference>
<accession>A0A368UT55</accession>
<evidence type="ECO:0000313" key="5">
    <source>
        <dbReference type="EMBL" id="RCW30041.1"/>
    </source>
</evidence>
<dbReference type="InterPro" id="IPR050834">
    <property type="entry name" value="Glycosyltransf_2"/>
</dbReference>
<evidence type="ECO:0000259" key="4">
    <source>
        <dbReference type="Pfam" id="PF00535"/>
    </source>
</evidence>
<dbReference type="RefSeq" id="WP_114437732.1">
    <property type="nucleotide sequence ID" value="NZ_QPIZ01000024.1"/>
</dbReference>
<dbReference type="InterPro" id="IPR029044">
    <property type="entry name" value="Nucleotide-diphossugar_trans"/>
</dbReference>
<evidence type="ECO:0000256" key="1">
    <source>
        <dbReference type="ARBA" id="ARBA00006739"/>
    </source>
</evidence>
<feature type="domain" description="Glycosyltransferase 2-like" evidence="4">
    <location>
        <begin position="21"/>
        <end position="175"/>
    </location>
</feature>
<protein>
    <submittedName>
        <fullName evidence="5">Glycosyl transferase family 2</fullName>
    </submittedName>
</protein>
<dbReference type="Pfam" id="PF00535">
    <property type="entry name" value="Glycos_transf_2"/>
    <property type="match status" value="1"/>
</dbReference>
<evidence type="ECO:0000256" key="2">
    <source>
        <dbReference type="ARBA" id="ARBA00022676"/>
    </source>
</evidence>
<dbReference type="AlphaFoldDB" id="A0A368UT55"/>
<evidence type="ECO:0000256" key="3">
    <source>
        <dbReference type="ARBA" id="ARBA00022679"/>
    </source>
</evidence>
<dbReference type="GO" id="GO:0016757">
    <property type="term" value="F:glycosyltransferase activity"/>
    <property type="evidence" value="ECO:0007669"/>
    <property type="project" value="UniProtKB-KW"/>
</dbReference>
<dbReference type="Gene3D" id="3.90.550.10">
    <property type="entry name" value="Spore Coat Polysaccharide Biosynthesis Protein SpsA, Chain A"/>
    <property type="match status" value="1"/>
</dbReference>
<sequence>MTLHSNIQERKNEEIYKPAISVIMAVFSEPLSLLQESIQSILEQTFEDFEFIIVNDNPLRGDLMRFLDNYKKSDDRIVILNNKKNKGLTQCLNVALKSSRGRYIARMDADDISLKMRLFLQFNFLELNEDIDLCGSFVYLLNGTKTKKVILPKRPNAISTHLIFNNCIAHGSVMFRRYLFSEKKIAYNEELKKGQDYELWSRFAINSIKMFNYPKGLYVYRQHENQISVGFSVEQNRTAFLVRQKRIECLGLNLTPGEIQVFQKFCLFEKVKQEDLMILDKIISKLYSVKGLDYNELKKQINKRVLYYALKLKKLSIQNRIKTIRKIKFI</sequence>
<keyword evidence="3 5" id="KW-0808">Transferase</keyword>
<comment type="similarity">
    <text evidence="1">Belongs to the glycosyltransferase 2 family.</text>
</comment>
<reference evidence="5 6" key="1">
    <citation type="submission" date="2018-07" db="EMBL/GenBank/DDBJ databases">
        <title>Freshwater and sediment microbial communities from various areas in North America, analyzing microbe dynamics in response to fracking.</title>
        <authorList>
            <person name="Lamendella R."/>
        </authorList>
    </citation>
    <scope>NUCLEOTIDE SEQUENCE [LARGE SCALE GENOMIC DNA]</scope>
    <source>
        <strain evidence="5 6">160A</strain>
    </source>
</reference>
<gene>
    <name evidence="5" type="ORF">DFO77_12453</name>
</gene>
<name>A0A368UT55_9BACT</name>
<keyword evidence="6" id="KW-1185">Reference proteome</keyword>
<keyword evidence="2" id="KW-0328">Glycosyltransferase</keyword>
<dbReference type="PANTHER" id="PTHR43685">
    <property type="entry name" value="GLYCOSYLTRANSFERASE"/>
    <property type="match status" value="1"/>
</dbReference>
<organism evidence="5 6">
    <name type="scientific">Marinilabilia salmonicolor</name>
    <dbReference type="NCBI Taxonomy" id="989"/>
    <lineage>
        <taxon>Bacteria</taxon>
        <taxon>Pseudomonadati</taxon>
        <taxon>Bacteroidota</taxon>
        <taxon>Bacteroidia</taxon>
        <taxon>Marinilabiliales</taxon>
        <taxon>Marinilabiliaceae</taxon>
        <taxon>Marinilabilia</taxon>
    </lineage>
</organism>
<dbReference type="PANTHER" id="PTHR43685:SF5">
    <property type="entry name" value="GLYCOSYLTRANSFERASE EPSE-RELATED"/>
    <property type="match status" value="1"/>
</dbReference>
<dbReference type="Proteomes" id="UP000252733">
    <property type="component" value="Unassembled WGS sequence"/>
</dbReference>
<dbReference type="SUPFAM" id="SSF53448">
    <property type="entry name" value="Nucleotide-diphospho-sugar transferases"/>
    <property type="match status" value="1"/>
</dbReference>
<comment type="caution">
    <text evidence="5">The sequence shown here is derived from an EMBL/GenBank/DDBJ whole genome shotgun (WGS) entry which is preliminary data.</text>
</comment>
<evidence type="ECO:0000313" key="6">
    <source>
        <dbReference type="Proteomes" id="UP000252733"/>
    </source>
</evidence>
<dbReference type="EMBL" id="QPIZ01000024">
    <property type="protein sequence ID" value="RCW30041.1"/>
    <property type="molecule type" value="Genomic_DNA"/>
</dbReference>
<proteinExistence type="inferred from homology"/>